<accession>A0ACB9JTQ8</accession>
<dbReference type="EMBL" id="CM042019">
    <property type="protein sequence ID" value="KAI3823416.1"/>
    <property type="molecule type" value="Genomic_DNA"/>
</dbReference>
<name>A0ACB9JTQ8_9ASTR</name>
<gene>
    <name evidence="1" type="ORF">L1987_04852</name>
</gene>
<protein>
    <submittedName>
        <fullName evidence="1">Uncharacterized protein</fullName>
    </submittedName>
</protein>
<evidence type="ECO:0000313" key="2">
    <source>
        <dbReference type="Proteomes" id="UP001056120"/>
    </source>
</evidence>
<evidence type="ECO:0000313" key="1">
    <source>
        <dbReference type="EMBL" id="KAI3823416.1"/>
    </source>
</evidence>
<sequence length="520" mass="57663">MDLKHNLPRGKNRINIPRDLYLLIKFTFDFNLQKEIKKKKPNPSHPGSNSLTNFIDCQSFDPLPASLIHILPFHPQDLVFFLKHSKNKKPFKDPNHIHWNNVGLEFMTRIKILNLNFYVLMGKKGSWFSSIKKTLSPSSKEKKSQKSEQKGFVEEHPSVPNTSIEENAGGSCDSHLFPPPEEVKPLEVQAEPPQAASVAATVASTAVAAVTTHDAGKSMEEVAAIKIQTVFRGYMARRALWGLRGLVRLKTVVEGSYVRRQTLNTLKCIQSLSHLQSQISSRRFRMSEENQALQKQLLRAKEIANMQNGDEWNDSVQSKEEMEAKLLSKYDATMRRERAMAYSFSHQQPWKKSGGTTTTSMLFMNPTNPQWGWSWSERYKDHGNDQVSVKTGIASKSEIAKSYARHQLNSAPSTPRSKGGGGLVASRKPKPGPNLDDDSKSVSSVKSERNRRHSVAGSMVAAKSAKVKSRGQGVAENGGGSATVVGGAKKHLSFQAKPRRHSGPPKVETTVCDGLEQGGG</sequence>
<dbReference type="Proteomes" id="UP001056120">
    <property type="component" value="Linkage Group LG02"/>
</dbReference>
<comment type="caution">
    <text evidence="1">The sequence shown here is derived from an EMBL/GenBank/DDBJ whole genome shotgun (WGS) entry which is preliminary data.</text>
</comment>
<reference evidence="1 2" key="2">
    <citation type="journal article" date="2022" name="Mol. Ecol. Resour.">
        <title>The genomes of chicory, endive, great burdock and yacon provide insights into Asteraceae paleo-polyploidization history and plant inulin production.</title>
        <authorList>
            <person name="Fan W."/>
            <person name="Wang S."/>
            <person name="Wang H."/>
            <person name="Wang A."/>
            <person name="Jiang F."/>
            <person name="Liu H."/>
            <person name="Zhao H."/>
            <person name="Xu D."/>
            <person name="Zhang Y."/>
        </authorList>
    </citation>
    <scope>NUCLEOTIDE SEQUENCE [LARGE SCALE GENOMIC DNA]</scope>
    <source>
        <strain evidence="2">cv. Yunnan</strain>
        <tissue evidence="1">Leaves</tissue>
    </source>
</reference>
<organism evidence="1 2">
    <name type="scientific">Smallanthus sonchifolius</name>
    <dbReference type="NCBI Taxonomy" id="185202"/>
    <lineage>
        <taxon>Eukaryota</taxon>
        <taxon>Viridiplantae</taxon>
        <taxon>Streptophyta</taxon>
        <taxon>Embryophyta</taxon>
        <taxon>Tracheophyta</taxon>
        <taxon>Spermatophyta</taxon>
        <taxon>Magnoliopsida</taxon>
        <taxon>eudicotyledons</taxon>
        <taxon>Gunneridae</taxon>
        <taxon>Pentapetalae</taxon>
        <taxon>asterids</taxon>
        <taxon>campanulids</taxon>
        <taxon>Asterales</taxon>
        <taxon>Asteraceae</taxon>
        <taxon>Asteroideae</taxon>
        <taxon>Heliantheae alliance</taxon>
        <taxon>Millerieae</taxon>
        <taxon>Smallanthus</taxon>
    </lineage>
</organism>
<proteinExistence type="predicted"/>
<reference evidence="2" key="1">
    <citation type="journal article" date="2022" name="Mol. Ecol. Resour.">
        <title>The genomes of chicory, endive, great burdock and yacon provide insights into Asteraceae palaeo-polyploidization history and plant inulin production.</title>
        <authorList>
            <person name="Fan W."/>
            <person name="Wang S."/>
            <person name="Wang H."/>
            <person name="Wang A."/>
            <person name="Jiang F."/>
            <person name="Liu H."/>
            <person name="Zhao H."/>
            <person name="Xu D."/>
            <person name="Zhang Y."/>
        </authorList>
    </citation>
    <scope>NUCLEOTIDE SEQUENCE [LARGE SCALE GENOMIC DNA]</scope>
    <source>
        <strain evidence="2">cv. Yunnan</strain>
    </source>
</reference>
<keyword evidence="2" id="KW-1185">Reference proteome</keyword>